<dbReference type="GO" id="GO:0046839">
    <property type="term" value="P:phospholipid dephosphorylation"/>
    <property type="evidence" value="ECO:0007669"/>
    <property type="project" value="TreeGrafter"/>
</dbReference>
<dbReference type="InterPro" id="IPR000326">
    <property type="entry name" value="PAP2/HPO"/>
</dbReference>
<dbReference type="Proteomes" id="UP001166286">
    <property type="component" value="Unassembled WGS sequence"/>
</dbReference>
<evidence type="ECO:0000256" key="2">
    <source>
        <dbReference type="ARBA" id="ARBA00008816"/>
    </source>
</evidence>
<dbReference type="Pfam" id="PF01569">
    <property type="entry name" value="PAP2"/>
    <property type="match status" value="1"/>
</dbReference>
<gene>
    <name evidence="9" type="ORF">JMJ35_001564</name>
</gene>
<proteinExistence type="inferred from homology"/>
<feature type="transmembrane region" description="Helical" evidence="7">
    <location>
        <begin position="183"/>
        <end position="206"/>
    </location>
</feature>
<feature type="region of interest" description="Disordered" evidence="6">
    <location>
        <begin position="218"/>
        <end position="238"/>
    </location>
</feature>
<keyword evidence="4 7" id="KW-1133">Transmembrane helix</keyword>
<evidence type="ECO:0000256" key="5">
    <source>
        <dbReference type="ARBA" id="ARBA00023136"/>
    </source>
</evidence>
<sequence length="318" mass="35174">MASRRLIISYICEWLIIIVAAAIALALSSVNPDYHHFSLLDLSISYPHREKAKVSLGLFLFLTIVLPIVTIVFVSVYGPRRSTRPDNWKHQQRSLWHVNASLLGLGVSLATSTIIFTGVKNLSGKPRPDFLARCDPDLEQITAHTVGGYGQTISNLWVMVNGGVCKQPDKSFLNDGFRSFPSGYATIAFAGLWYLSLYLAAIFNVVPPSATKYLQRRDGVQQNDEAGEPLMQGDERIDDERSGVDKSAVAPPAYLLPLPYVPLGLAIFIAGTRYFDFRNHGFDVLAGSAVGTTTAWVGYRLYHPPLASHLREPWGPRK</sequence>
<dbReference type="GO" id="GO:0006644">
    <property type="term" value="P:phospholipid metabolic process"/>
    <property type="evidence" value="ECO:0007669"/>
    <property type="project" value="InterPro"/>
</dbReference>
<feature type="transmembrane region" description="Helical" evidence="7">
    <location>
        <begin position="56"/>
        <end position="77"/>
    </location>
</feature>
<dbReference type="GO" id="GO:0008195">
    <property type="term" value="F:phosphatidate phosphatase activity"/>
    <property type="evidence" value="ECO:0007669"/>
    <property type="project" value="TreeGrafter"/>
</dbReference>
<protein>
    <recommendedName>
        <fullName evidence="8">Phosphatidic acid phosphatase type 2/haloperoxidase domain-containing protein</fullName>
    </recommendedName>
</protein>
<feature type="domain" description="Phosphatidic acid phosphatase type 2/haloperoxidase" evidence="8">
    <location>
        <begin position="102"/>
        <end position="302"/>
    </location>
</feature>
<evidence type="ECO:0000313" key="10">
    <source>
        <dbReference type="Proteomes" id="UP001166286"/>
    </source>
</evidence>
<evidence type="ECO:0000259" key="8">
    <source>
        <dbReference type="Pfam" id="PF01569"/>
    </source>
</evidence>
<name>A0AA39R638_9LECA</name>
<dbReference type="InterPro" id="IPR043216">
    <property type="entry name" value="PAP-like"/>
</dbReference>
<dbReference type="AlphaFoldDB" id="A0AA39R638"/>
<keyword evidence="10" id="KW-1185">Reference proteome</keyword>
<dbReference type="SUPFAM" id="SSF48317">
    <property type="entry name" value="Acid phosphatase/Vanadium-dependent haloperoxidase"/>
    <property type="match status" value="1"/>
</dbReference>
<comment type="subcellular location">
    <subcellularLocation>
        <location evidence="1">Membrane</location>
        <topology evidence="1">Multi-pass membrane protein</topology>
    </subcellularLocation>
</comment>
<dbReference type="CDD" id="cd03390">
    <property type="entry name" value="PAP2_containing_1_like"/>
    <property type="match status" value="1"/>
</dbReference>
<comment type="similarity">
    <text evidence="2">Belongs to the PA-phosphatase related phosphoesterase family.</text>
</comment>
<evidence type="ECO:0000313" key="9">
    <source>
        <dbReference type="EMBL" id="KAK0515530.1"/>
    </source>
</evidence>
<evidence type="ECO:0000256" key="1">
    <source>
        <dbReference type="ARBA" id="ARBA00004141"/>
    </source>
</evidence>
<accession>A0AA39R638</accession>
<feature type="transmembrane region" description="Helical" evidence="7">
    <location>
        <begin position="7"/>
        <end position="30"/>
    </location>
</feature>
<organism evidence="9 10">
    <name type="scientific">Cladonia borealis</name>
    <dbReference type="NCBI Taxonomy" id="184061"/>
    <lineage>
        <taxon>Eukaryota</taxon>
        <taxon>Fungi</taxon>
        <taxon>Dikarya</taxon>
        <taxon>Ascomycota</taxon>
        <taxon>Pezizomycotina</taxon>
        <taxon>Lecanoromycetes</taxon>
        <taxon>OSLEUM clade</taxon>
        <taxon>Lecanoromycetidae</taxon>
        <taxon>Lecanorales</taxon>
        <taxon>Lecanorineae</taxon>
        <taxon>Cladoniaceae</taxon>
        <taxon>Cladonia</taxon>
    </lineage>
</organism>
<feature type="transmembrane region" description="Helical" evidence="7">
    <location>
        <begin position="98"/>
        <end position="119"/>
    </location>
</feature>
<dbReference type="EMBL" id="JAFEKC020000003">
    <property type="protein sequence ID" value="KAK0515530.1"/>
    <property type="molecule type" value="Genomic_DNA"/>
</dbReference>
<comment type="caution">
    <text evidence="9">The sequence shown here is derived from an EMBL/GenBank/DDBJ whole genome shotgun (WGS) entry which is preliminary data.</text>
</comment>
<evidence type="ECO:0000256" key="4">
    <source>
        <dbReference type="ARBA" id="ARBA00022989"/>
    </source>
</evidence>
<dbReference type="PANTHER" id="PTHR10165">
    <property type="entry name" value="LIPID PHOSPHATE PHOSPHATASE"/>
    <property type="match status" value="1"/>
</dbReference>
<dbReference type="Gene3D" id="1.20.144.10">
    <property type="entry name" value="Phosphatidic acid phosphatase type 2/haloperoxidase"/>
    <property type="match status" value="1"/>
</dbReference>
<evidence type="ECO:0000256" key="3">
    <source>
        <dbReference type="ARBA" id="ARBA00022692"/>
    </source>
</evidence>
<dbReference type="PANTHER" id="PTHR10165:SF154">
    <property type="entry name" value="PAP2 DOMAIN PROTEIN (AFU_ORTHOLOGUE AFUA_1G09730)"/>
    <property type="match status" value="1"/>
</dbReference>
<reference evidence="9" key="1">
    <citation type="submission" date="2023-03" db="EMBL/GenBank/DDBJ databases">
        <title>Complete genome of Cladonia borealis.</title>
        <authorList>
            <person name="Park H."/>
        </authorList>
    </citation>
    <scope>NUCLEOTIDE SEQUENCE</scope>
    <source>
        <strain evidence="9">ANT050790</strain>
    </source>
</reference>
<evidence type="ECO:0000256" key="6">
    <source>
        <dbReference type="SAM" id="MobiDB-lite"/>
    </source>
</evidence>
<dbReference type="GO" id="GO:0016020">
    <property type="term" value="C:membrane"/>
    <property type="evidence" value="ECO:0007669"/>
    <property type="project" value="UniProtKB-SubCell"/>
</dbReference>
<keyword evidence="5 7" id="KW-0472">Membrane</keyword>
<evidence type="ECO:0000256" key="7">
    <source>
        <dbReference type="SAM" id="Phobius"/>
    </source>
</evidence>
<keyword evidence="3 7" id="KW-0812">Transmembrane</keyword>
<dbReference type="InterPro" id="IPR036938">
    <property type="entry name" value="PAP2/HPO_sf"/>
</dbReference>